<evidence type="ECO:0000313" key="3">
    <source>
        <dbReference type="Proteomes" id="UP000711614"/>
    </source>
</evidence>
<evidence type="ECO:0000313" key="2">
    <source>
        <dbReference type="EMBL" id="MBP2413172.1"/>
    </source>
</evidence>
<accession>A0ABS4YXJ7</accession>
<proteinExistence type="predicted"/>
<organism evidence="2 3">
    <name type="scientific">Arthrobacter stackebrandtii</name>
    <dbReference type="NCBI Taxonomy" id="272161"/>
    <lineage>
        <taxon>Bacteria</taxon>
        <taxon>Bacillati</taxon>
        <taxon>Actinomycetota</taxon>
        <taxon>Actinomycetes</taxon>
        <taxon>Micrococcales</taxon>
        <taxon>Micrococcaceae</taxon>
        <taxon>Arthrobacter</taxon>
    </lineage>
</organism>
<keyword evidence="3" id="KW-1185">Reference proteome</keyword>
<dbReference type="EMBL" id="JAGIOI010000001">
    <property type="protein sequence ID" value="MBP2413172.1"/>
    <property type="molecule type" value="Genomic_DNA"/>
</dbReference>
<dbReference type="Proteomes" id="UP000711614">
    <property type="component" value="Unassembled WGS sequence"/>
</dbReference>
<reference evidence="2 3" key="1">
    <citation type="submission" date="2021-03" db="EMBL/GenBank/DDBJ databases">
        <title>Sequencing the genomes of 1000 actinobacteria strains.</title>
        <authorList>
            <person name="Klenk H.-P."/>
        </authorList>
    </citation>
    <scope>NUCLEOTIDE SEQUENCE [LARGE SCALE GENOMIC DNA]</scope>
    <source>
        <strain evidence="2 3">DSM 16005</strain>
    </source>
</reference>
<comment type="caution">
    <text evidence="2">The sequence shown here is derived from an EMBL/GenBank/DDBJ whole genome shotgun (WGS) entry which is preliminary data.</text>
</comment>
<evidence type="ECO:0000256" key="1">
    <source>
        <dbReference type="SAM" id="MobiDB-lite"/>
    </source>
</evidence>
<gene>
    <name evidence="2" type="ORF">JOF48_001971</name>
</gene>
<protein>
    <submittedName>
        <fullName evidence="2">Uncharacterized protein</fullName>
    </submittedName>
</protein>
<feature type="region of interest" description="Disordered" evidence="1">
    <location>
        <begin position="1"/>
        <end position="29"/>
    </location>
</feature>
<name>A0ABS4YXJ7_9MICC</name>
<sequence length="29" mass="3368">MPEARRERACQGEKDNSVDEEVDHVQPEL</sequence>